<keyword evidence="15" id="KW-1185">Reference proteome</keyword>
<keyword evidence="11" id="KW-0594">Phospholipid biosynthesis</keyword>
<comment type="pathway">
    <text evidence="3">Phospholipid metabolism; CDP-diacylglycerol biosynthesis; CDP-diacylglycerol from sn-glycerol 3-phosphate: step 2/3.</text>
</comment>
<evidence type="ECO:0000256" key="1">
    <source>
        <dbReference type="ARBA" id="ARBA00001141"/>
    </source>
</evidence>
<protein>
    <recommendedName>
        <fullName evidence="6 11">1-acyl-sn-glycerol-3-phosphate acyltransferase</fullName>
        <ecNumber evidence="11">2.3.1.51</ecNumber>
    </recommendedName>
</protein>
<dbReference type="GO" id="GO:0012505">
    <property type="term" value="C:endomembrane system"/>
    <property type="evidence" value="ECO:0007669"/>
    <property type="project" value="UniProtKB-SubCell"/>
</dbReference>
<keyword evidence="11" id="KW-0443">Lipid metabolism</keyword>
<comment type="similarity">
    <text evidence="5">Belongs to the GPAT/DAPAT family.</text>
</comment>
<dbReference type="OrthoDB" id="9803035at2"/>
<dbReference type="GO" id="GO:0003841">
    <property type="term" value="F:1-acylglycerol-3-phosphate O-acyltransferase activity"/>
    <property type="evidence" value="ECO:0007669"/>
    <property type="project" value="UniProtKB-UniRule"/>
</dbReference>
<dbReference type="InterPro" id="IPR036412">
    <property type="entry name" value="HAD-like_sf"/>
</dbReference>
<evidence type="ECO:0000256" key="9">
    <source>
        <dbReference type="ARBA" id="ARBA00023315"/>
    </source>
</evidence>
<dbReference type="Gene3D" id="1.20.1440.100">
    <property type="entry name" value="SG protein - dephosphorylation function"/>
    <property type="match status" value="1"/>
</dbReference>
<evidence type="ECO:0000313" key="14">
    <source>
        <dbReference type="EMBL" id="PQB08801.1"/>
    </source>
</evidence>
<evidence type="ECO:0000256" key="8">
    <source>
        <dbReference type="ARBA" id="ARBA00023136"/>
    </source>
</evidence>
<organism evidence="13 15">
    <name type="scientific">Polaribacter filamentus</name>
    <dbReference type="NCBI Taxonomy" id="53483"/>
    <lineage>
        <taxon>Bacteria</taxon>
        <taxon>Pseudomonadati</taxon>
        <taxon>Bacteroidota</taxon>
        <taxon>Flavobacteriia</taxon>
        <taxon>Flavobacteriales</taxon>
        <taxon>Flavobacteriaceae</taxon>
    </lineage>
</organism>
<dbReference type="SMART" id="SM00563">
    <property type="entry name" value="PlsC"/>
    <property type="match status" value="2"/>
</dbReference>
<comment type="subcellular location">
    <subcellularLocation>
        <location evidence="2">Endomembrane system</location>
        <topology evidence="2">Peripheral membrane protein</topology>
    </subcellularLocation>
</comment>
<dbReference type="PANTHER" id="PTHR12563:SF17">
    <property type="entry name" value="DIHYDROXYACETONE PHOSPHATE ACYLTRANSFERASE"/>
    <property type="match status" value="1"/>
</dbReference>
<dbReference type="EMBL" id="MQUA01000007">
    <property type="protein sequence ID" value="PQB08801.1"/>
    <property type="molecule type" value="Genomic_DNA"/>
</dbReference>
<evidence type="ECO:0000256" key="5">
    <source>
        <dbReference type="ARBA" id="ARBA00007937"/>
    </source>
</evidence>
<dbReference type="InterPro" id="IPR022284">
    <property type="entry name" value="GPAT/DHAPAT"/>
</dbReference>
<evidence type="ECO:0000256" key="7">
    <source>
        <dbReference type="ARBA" id="ARBA00022679"/>
    </source>
</evidence>
<dbReference type="Pfam" id="PF19277">
    <property type="entry name" value="GPAT_C"/>
    <property type="match status" value="1"/>
</dbReference>
<name>A0A2S7KZ52_9FLAO</name>
<dbReference type="InterPro" id="IPR023214">
    <property type="entry name" value="HAD_sf"/>
</dbReference>
<evidence type="ECO:0000259" key="12">
    <source>
        <dbReference type="SMART" id="SM00563"/>
    </source>
</evidence>
<dbReference type="PANTHER" id="PTHR12563">
    <property type="entry name" value="GLYCEROL-3-PHOSPHATE ACYLTRANSFERASE"/>
    <property type="match status" value="1"/>
</dbReference>
<comment type="catalytic activity">
    <reaction evidence="10">
        <text>sn-glycerol 3-phosphate + an acyl-CoA = a 1-acyl-sn-glycero-3-phosphate + CoA</text>
        <dbReference type="Rhea" id="RHEA:15325"/>
        <dbReference type="ChEBI" id="CHEBI:57287"/>
        <dbReference type="ChEBI" id="CHEBI:57597"/>
        <dbReference type="ChEBI" id="CHEBI:57970"/>
        <dbReference type="ChEBI" id="CHEBI:58342"/>
        <dbReference type="EC" id="2.3.1.15"/>
    </reaction>
</comment>
<dbReference type="Proteomes" id="UP000239522">
    <property type="component" value="Unassembled WGS sequence"/>
</dbReference>
<dbReference type="GO" id="GO:0005886">
    <property type="term" value="C:plasma membrane"/>
    <property type="evidence" value="ECO:0007669"/>
    <property type="project" value="TreeGrafter"/>
</dbReference>
<evidence type="ECO:0000256" key="4">
    <source>
        <dbReference type="ARBA" id="ARBA00004765"/>
    </source>
</evidence>
<evidence type="ECO:0000256" key="6">
    <source>
        <dbReference type="ARBA" id="ARBA00016139"/>
    </source>
</evidence>
<evidence type="ECO:0000313" key="15">
    <source>
        <dbReference type="Proteomes" id="UP000239522"/>
    </source>
</evidence>
<dbReference type="SUPFAM" id="SSF69593">
    <property type="entry name" value="Glycerol-3-phosphate (1)-acyltransferase"/>
    <property type="match status" value="2"/>
</dbReference>
<keyword evidence="9 11" id="KW-0012">Acyltransferase</keyword>
<comment type="catalytic activity">
    <reaction evidence="1 11">
        <text>a 1-acyl-sn-glycero-3-phosphate + an acyl-CoA = a 1,2-diacyl-sn-glycero-3-phosphate + CoA</text>
        <dbReference type="Rhea" id="RHEA:19709"/>
        <dbReference type="ChEBI" id="CHEBI:57287"/>
        <dbReference type="ChEBI" id="CHEBI:57970"/>
        <dbReference type="ChEBI" id="CHEBI:58342"/>
        <dbReference type="ChEBI" id="CHEBI:58608"/>
        <dbReference type="EC" id="2.3.1.51"/>
    </reaction>
</comment>
<dbReference type="EMBL" id="MQUA01000013">
    <property type="protein sequence ID" value="PQB07783.1"/>
    <property type="molecule type" value="Genomic_DNA"/>
</dbReference>
<evidence type="ECO:0000256" key="2">
    <source>
        <dbReference type="ARBA" id="ARBA00004184"/>
    </source>
</evidence>
<evidence type="ECO:0000313" key="13">
    <source>
        <dbReference type="EMBL" id="PQB07783.1"/>
    </source>
</evidence>
<dbReference type="InterPro" id="IPR045520">
    <property type="entry name" value="GPAT/DHAPAT_C"/>
</dbReference>
<evidence type="ECO:0000256" key="10">
    <source>
        <dbReference type="ARBA" id="ARBA00048427"/>
    </source>
</evidence>
<dbReference type="CDD" id="cd07989">
    <property type="entry name" value="LPLAT_AGPAT-like"/>
    <property type="match status" value="1"/>
</dbReference>
<evidence type="ECO:0000256" key="11">
    <source>
        <dbReference type="RuleBase" id="RU361267"/>
    </source>
</evidence>
<comment type="pathway">
    <text evidence="4">Phospholipid metabolism; CDP-diacylglycerol biosynthesis; CDP-diacylglycerol from sn-glycerol 3-phosphate: step 1/3.</text>
</comment>
<reference evidence="13 15" key="1">
    <citation type="submission" date="2016-11" db="EMBL/GenBank/DDBJ databases">
        <title>Trade-off between light-utilization and light-protection in marine flavobacteria.</title>
        <authorList>
            <person name="Kumagai Y."/>
        </authorList>
    </citation>
    <scope>NUCLEOTIDE SEQUENCE [LARGE SCALE GENOMIC DNA]</scope>
    <source>
        <strain evidence="13 15">ATCC 700397</strain>
    </source>
</reference>
<keyword evidence="7 11" id="KW-0808">Transferase</keyword>
<comment type="similarity">
    <text evidence="11">Belongs to the 1-acyl-sn-glycerol-3-phosphate acyltransferase family.</text>
</comment>
<dbReference type="Gene3D" id="3.40.50.1000">
    <property type="entry name" value="HAD superfamily/HAD-like"/>
    <property type="match status" value="1"/>
</dbReference>
<dbReference type="EC" id="2.3.1.51" evidence="11"/>
<dbReference type="CDD" id="cd02612">
    <property type="entry name" value="HAD_PGPPase"/>
    <property type="match status" value="1"/>
</dbReference>
<gene>
    <name evidence="14" type="ORF">BST83_01745</name>
    <name evidence="13" type="ORF">BST83_11950</name>
</gene>
<dbReference type="SUPFAM" id="SSF56784">
    <property type="entry name" value="HAD-like"/>
    <property type="match status" value="1"/>
</dbReference>
<dbReference type="NCBIfam" id="TIGR00530">
    <property type="entry name" value="AGP_acyltrn"/>
    <property type="match status" value="1"/>
</dbReference>
<dbReference type="GO" id="GO:0008654">
    <property type="term" value="P:phospholipid biosynthetic process"/>
    <property type="evidence" value="ECO:0007669"/>
    <property type="project" value="UniProtKB-KW"/>
</dbReference>
<proteinExistence type="inferred from homology"/>
<dbReference type="InterPro" id="IPR002123">
    <property type="entry name" value="Plipid/glycerol_acylTrfase"/>
</dbReference>
<dbReference type="GO" id="GO:0004366">
    <property type="term" value="F:glycerol-3-phosphate O-acyltransferase activity"/>
    <property type="evidence" value="ECO:0007669"/>
    <property type="project" value="UniProtKB-EC"/>
</dbReference>
<dbReference type="AlphaFoldDB" id="A0A2S7KZ52"/>
<accession>A0A2S7KZ52</accession>
<dbReference type="InterPro" id="IPR041728">
    <property type="entry name" value="GPAT/DHAPAT_LPLAT"/>
</dbReference>
<keyword evidence="11" id="KW-1208">Phospholipid metabolism</keyword>
<dbReference type="Pfam" id="PF12710">
    <property type="entry name" value="HAD"/>
    <property type="match status" value="1"/>
</dbReference>
<feature type="domain" description="Phospholipid/glycerol acyltransferase" evidence="12">
    <location>
        <begin position="90"/>
        <end position="216"/>
    </location>
</feature>
<comment type="domain">
    <text evidence="11">The HXXXXD motif is essential for acyltransferase activity and may constitute the binding site for the phosphate moiety of the glycerol-3-phosphate.</text>
</comment>
<evidence type="ECO:0000256" key="3">
    <source>
        <dbReference type="ARBA" id="ARBA00004728"/>
    </source>
</evidence>
<dbReference type="CDD" id="cd07993">
    <property type="entry name" value="LPLAT_DHAPAT-like"/>
    <property type="match status" value="1"/>
</dbReference>
<dbReference type="NCBIfam" id="TIGR01490">
    <property type="entry name" value="HAD-SF-IB-hyp1"/>
    <property type="match status" value="1"/>
</dbReference>
<dbReference type="RefSeq" id="WP_104808320.1">
    <property type="nucleotide sequence ID" value="NZ_MQUA01000007.1"/>
</dbReference>
<keyword evidence="11" id="KW-0444">Lipid biosynthesis</keyword>
<dbReference type="InterPro" id="IPR006385">
    <property type="entry name" value="HAD_hydro_SerB1"/>
</dbReference>
<dbReference type="Pfam" id="PF01553">
    <property type="entry name" value="Acyltransferase"/>
    <property type="match status" value="2"/>
</dbReference>
<sequence>MEHRLQNIIEHPKFQEKLQEIATAQEIEFSEIQKQGADCIAELYSQQHPIANMLSLKGFQFMMSKAYNNKIDIDPKEIKKLMKLMRQNSVAFILTHKTYLDTVVLVTTLARYGMPIPYTFGGINLAVPGFKQLGKKSGLIFIRRSFKEDQIYKAALRHYISCMIENGDHLTWNIEGTRSRTGKIVYPQMGILKYIMEGEKESTRNIKYVPVSIVYDLIPDVKEMTEEGKGVAKKSENISTFINYFKKLGNEYGKAAIRFGEPVDAGDHQNAIIPDIEEDSYSDTNTLPRFAFELIHNANMITPVTTVSLVCNVLLNNFSLTKNEIEISVIQLMNYIEQRKKDVLIERGKSIGASVQKALNLLQSSGIIQKNKAGYKTQYSLTSSEFLSATYYANMASAHLYHRAFIEMALVQIKDEDSPNRILSFWTEIMRLRNLFKFEFFYTNKPKFSSEIEAELSLFDKNWRAIISNPKGDINGLLARQEMFVSKGLLLIYLEANKVVCQTLHSWDLEDEFTDEDFIQLCLFKGRELHWQNRISRLDSLSTPFLVSALRLAKNSKLTPFDKKIDIKELDVWMDLLENLTERLRFLQKLEIVNTKKLISKRKEESEVVPGAELNSISEDVLEDEEGPHIAAFFDLDRTLINDFSAKQFLKSRLLSGKSTVKELLSQFATVLVYAAGNRDFEMLTKISALGVKGIKEKQFIDLGEEVYQEHLANTIYPEAIALIASHVKRGHQVVIISAATRYQITPIANELGIKDIFCTEMEVRKGKFTGIISEMCWQEGKARAGRKFAKSNNIDLSKSFFYTDSIDDYPLLEIVGKPIATNPDTKLSQLAFENDWKILRFKENKRKPLVNGLRTGLAAASLYPSALKGILKGTLSLSHKEGINATISSIGDLGTRLAGLDIVVKNKHNLEDHRPAVFCFNHQSSADFFIILKLLRKDVTGIAKKELEMTPFGPLFKAMGAIFIDRTDKDKALESMKNASEILKKGTSVAIAPEGTRSGSKTLGKFKKGAFHLAIKGGVPIVPIVIKNAYMAMPKGSKIFKPTHIEVVVLDPVDTSEWKPKYIDSYVEEVRNLFLKELEN</sequence>
<dbReference type="NCBIfam" id="TIGR01488">
    <property type="entry name" value="HAD-SF-IB"/>
    <property type="match status" value="1"/>
</dbReference>
<feature type="domain" description="Phospholipid/glycerol acyltransferase" evidence="12">
    <location>
        <begin position="917"/>
        <end position="1030"/>
    </location>
</feature>
<keyword evidence="8" id="KW-0472">Membrane</keyword>
<dbReference type="InterPro" id="IPR004552">
    <property type="entry name" value="AGP_acyltrans"/>
</dbReference>
<comment type="caution">
    <text evidence="13">The sequence shown here is derived from an EMBL/GenBank/DDBJ whole genome shotgun (WGS) entry which is preliminary data.</text>
</comment>